<reference evidence="2 3" key="1">
    <citation type="submission" date="2020-06" db="EMBL/GenBank/DDBJ databases">
        <title>REHAB project genomes.</title>
        <authorList>
            <person name="Shaw L.P."/>
        </authorList>
    </citation>
    <scope>NUCLEOTIDE SEQUENCE [LARGE SCALE GENOMIC DNA]</scope>
    <source>
        <strain evidence="2 3">RHB07-C04</strain>
    </source>
</reference>
<feature type="transmembrane region" description="Helical" evidence="1">
    <location>
        <begin position="205"/>
        <end position="222"/>
    </location>
</feature>
<sequence>MIYKRMSGVIFIYITMFMFLSLGLGNFLINYISVDFVNIILFMSCFLMFAFGALVGERVNFFIVNKIPIRLITIIKISIWSSFIGTVACWYYNIKYWGSISYILSHAMLIRDSMIGGNADFIPTIWSYLASFSYLALICSLFLFDKNNNGVKKKKKIIYCTCSFILVILLDMIYFGRIGAVFSFLTIFAYIVTFFPLSKIFNKKTFLLFIVVIAVVNAPRIIRGGGDLFLASVDDKIKSINVPVNIYTAGPIINYIYYFSSPYSFNQWMEKDFNTTEFTYGSRTFTPFYNILSKLYGNERVVIIDENAYIPFRHNIFSVVKDYYSDFGFWGVILIPFTIGLICGKSIKSFYLTARLSKIDYSYGILGVFFLSYILYSPLYNILSFGKFFIPLVMILFLSILFRVK</sequence>
<evidence type="ECO:0000313" key="2">
    <source>
        <dbReference type="EMBL" id="QMP43428.1"/>
    </source>
</evidence>
<feature type="transmembrane region" description="Helical" evidence="1">
    <location>
        <begin position="181"/>
        <end position="198"/>
    </location>
</feature>
<keyword evidence="1" id="KW-0812">Transmembrane</keyword>
<evidence type="ECO:0000313" key="3">
    <source>
        <dbReference type="Proteomes" id="UP000514715"/>
    </source>
</evidence>
<keyword evidence="1" id="KW-1133">Transmembrane helix</keyword>
<feature type="transmembrane region" description="Helical" evidence="1">
    <location>
        <begin position="36"/>
        <end position="55"/>
    </location>
</feature>
<feature type="transmembrane region" description="Helical" evidence="1">
    <location>
        <begin position="156"/>
        <end position="175"/>
    </location>
</feature>
<evidence type="ECO:0000256" key="1">
    <source>
        <dbReference type="SAM" id="Phobius"/>
    </source>
</evidence>
<feature type="transmembrane region" description="Helical" evidence="1">
    <location>
        <begin position="9"/>
        <end position="30"/>
    </location>
</feature>
<dbReference type="EMBL" id="CP057975">
    <property type="protein sequence ID" value="QMP43428.1"/>
    <property type="molecule type" value="Genomic_DNA"/>
</dbReference>
<dbReference type="NCBIfam" id="TIGR04370">
    <property type="entry name" value="glyco_rpt_poly"/>
    <property type="match status" value="1"/>
</dbReference>
<accession>A0A7D7FBL9</accession>
<feature type="transmembrane region" description="Helical" evidence="1">
    <location>
        <begin position="125"/>
        <end position="144"/>
    </location>
</feature>
<dbReference type="RefSeq" id="WP_089650244.1">
    <property type="nucleotide sequence ID" value="NZ_JAXBUD010000015.1"/>
</dbReference>
<feature type="transmembrane region" description="Helical" evidence="1">
    <location>
        <begin position="382"/>
        <end position="402"/>
    </location>
</feature>
<gene>
    <name evidence="2" type="ORF">HVW04_00435</name>
</gene>
<proteinExistence type="predicted"/>
<feature type="transmembrane region" description="Helical" evidence="1">
    <location>
        <begin position="67"/>
        <end position="93"/>
    </location>
</feature>
<organism evidence="2 3">
    <name type="scientific">Escherichia coli</name>
    <dbReference type="NCBI Taxonomy" id="562"/>
    <lineage>
        <taxon>Bacteria</taxon>
        <taxon>Pseudomonadati</taxon>
        <taxon>Pseudomonadota</taxon>
        <taxon>Gammaproteobacteria</taxon>
        <taxon>Enterobacterales</taxon>
        <taxon>Enterobacteriaceae</taxon>
        <taxon>Escherichia</taxon>
    </lineage>
</organism>
<feature type="transmembrane region" description="Helical" evidence="1">
    <location>
        <begin position="359"/>
        <end position="376"/>
    </location>
</feature>
<keyword evidence="1" id="KW-0472">Membrane</keyword>
<dbReference type="Proteomes" id="UP000514715">
    <property type="component" value="Chromosome"/>
</dbReference>
<feature type="transmembrane region" description="Helical" evidence="1">
    <location>
        <begin position="327"/>
        <end position="347"/>
    </location>
</feature>
<dbReference type="AlphaFoldDB" id="A0A7D7FBL9"/>
<protein>
    <submittedName>
        <fullName evidence="2">Oligosaccharide repeat unit polymerase</fullName>
    </submittedName>
</protein>
<name>A0A7D7FBL9_ECOLX</name>